<sequence length="490" mass="52233">MFIQKLCGPAAVVVALAGVVTSGCNDPGQGPGSASETDDASTAGTEGTEGTAAPTTTDAPEAAPVTWHQDIAPIMVQKCSGCHSDGGIAPFSLASYDSAKPFAPGALDAVERGTMPPFLADETDDCQPRHGWQDDPRLSDDELELLRAWVEQGAPEGDPATAAPLPEPPEVELTDADVRVQIPTPISVDGDKDQFLCFSIDPGFEDDTWIDAVQITAGNPQIVHHVLAYVDESGASAEKVNEDGYYPCFGGPGINSANLIAAWAPGMTPFESPPNVASRIAAGSRIVLNVHYHPTGKPELDSETSLDLRIRDTIPEYVGMLALIGNSEGPQLLPSEHDDNGFPEFRIPAGVENHVEQMLFKLTDVPPLRVFAVGTHMHYVGTDMLIGLQRPSPDDGEPESECLLQTPGWDFNWQRTYSYDAPLDDVPRVSAGDELYLRCNYNNSMSNPHVVAALAEQGLDAPKDVVLGEETLDEMCLAVVGIAIALKDAI</sequence>
<reference evidence="7 8" key="1">
    <citation type="submission" date="2022-11" db="EMBL/GenBank/DDBJ databases">
        <title>Minimal conservation of predation-associated metabolite biosynthetic gene clusters underscores biosynthetic potential of Myxococcota including descriptions for ten novel species: Archangium lansinium sp. nov., Myxococcus landrumus sp. nov., Nannocystis bai.</title>
        <authorList>
            <person name="Ahearne A."/>
            <person name="Stevens C."/>
            <person name="Dowd S."/>
        </authorList>
    </citation>
    <scope>NUCLEOTIDE SEQUENCE [LARGE SCALE GENOMIC DNA]</scope>
    <source>
        <strain evidence="7 8">NCELM</strain>
    </source>
</reference>
<evidence type="ECO:0000256" key="5">
    <source>
        <dbReference type="SAM" id="MobiDB-lite"/>
    </source>
</evidence>
<feature type="compositionally biased region" description="Low complexity" evidence="5">
    <location>
        <begin position="40"/>
        <end position="60"/>
    </location>
</feature>
<protein>
    <recommendedName>
        <fullName evidence="6">Cytochrome c domain-containing protein</fullName>
    </recommendedName>
</protein>
<dbReference type="InterPro" id="IPR008977">
    <property type="entry name" value="PHM/PNGase_F_dom_sf"/>
</dbReference>
<keyword evidence="3" id="KW-1015">Disulfide bond</keyword>
<dbReference type="PROSITE" id="PS51007">
    <property type="entry name" value="CYTC"/>
    <property type="match status" value="1"/>
</dbReference>
<dbReference type="InterPro" id="IPR036939">
    <property type="entry name" value="Cu2_ascorb_mOase_N_sf"/>
</dbReference>
<dbReference type="SUPFAM" id="SSF49742">
    <property type="entry name" value="PHM/PNGase F"/>
    <property type="match status" value="2"/>
</dbReference>
<dbReference type="PANTHER" id="PTHR10157:SF23">
    <property type="entry name" value="MOXD1 HOMOLOG 1"/>
    <property type="match status" value="1"/>
</dbReference>
<keyword evidence="1 4" id="KW-0479">Metal-binding</keyword>
<keyword evidence="4" id="KW-0349">Heme</keyword>
<evidence type="ECO:0000313" key="7">
    <source>
        <dbReference type="EMBL" id="MDC0666826.1"/>
    </source>
</evidence>
<evidence type="ECO:0000256" key="2">
    <source>
        <dbReference type="ARBA" id="ARBA00023004"/>
    </source>
</evidence>
<dbReference type="Proteomes" id="UP001217838">
    <property type="component" value="Unassembled WGS sequence"/>
</dbReference>
<feature type="region of interest" description="Disordered" evidence="5">
    <location>
        <begin position="25"/>
        <end position="60"/>
    </location>
</feature>
<keyword evidence="8" id="KW-1185">Reference proteome</keyword>
<accession>A0ABT5AYB5</accession>
<dbReference type="EMBL" id="JAQNDN010000001">
    <property type="protein sequence ID" value="MDC0666826.1"/>
    <property type="molecule type" value="Genomic_DNA"/>
</dbReference>
<dbReference type="InterPro" id="IPR000945">
    <property type="entry name" value="DBH-like"/>
</dbReference>
<evidence type="ECO:0000313" key="8">
    <source>
        <dbReference type="Proteomes" id="UP001217838"/>
    </source>
</evidence>
<gene>
    <name evidence="7" type="ORF">POL58_03725</name>
</gene>
<dbReference type="Gene3D" id="2.60.120.230">
    <property type="match status" value="1"/>
</dbReference>
<dbReference type="Gene3D" id="2.60.120.310">
    <property type="entry name" value="Copper type II, ascorbate-dependent monooxygenase, N-terminal domain"/>
    <property type="match status" value="1"/>
</dbReference>
<dbReference type="InterPro" id="IPR014784">
    <property type="entry name" value="Cu2_ascorb_mOase-like_C"/>
</dbReference>
<dbReference type="PANTHER" id="PTHR10157">
    <property type="entry name" value="DOPAMINE BETA HYDROXYLASE RELATED"/>
    <property type="match status" value="1"/>
</dbReference>
<evidence type="ECO:0000256" key="4">
    <source>
        <dbReference type="PROSITE-ProRule" id="PRU00433"/>
    </source>
</evidence>
<dbReference type="PROSITE" id="PS51257">
    <property type="entry name" value="PROKAR_LIPOPROTEIN"/>
    <property type="match status" value="1"/>
</dbReference>
<dbReference type="InterPro" id="IPR009056">
    <property type="entry name" value="Cyt_c-like_dom"/>
</dbReference>
<feature type="domain" description="Cytochrome c" evidence="6">
    <location>
        <begin position="57"/>
        <end position="154"/>
    </location>
</feature>
<dbReference type="RefSeq" id="WP_271994548.1">
    <property type="nucleotide sequence ID" value="NZ_JAQNDN010000001.1"/>
</dbReference>
<keyword evidence="2 4" id="KW-0408">Iron</keyword>
<evidence type="ECO:0000256" key="1">
    <source>
        <dbReference type="ARBA" id="ARBA00022723"/>
    </source>
</evidence>
<evidence type="ECO:0000256" key="3">
    <source>
        <dbReference type="ARBA" id="ARBA00023157"/>
    </source>
</evidence>
<proteinExistence type="predicted"/>
<organism evidence="7 8">
    <name type="scientific">Nannocystis radixulma</name>
    <dbReference type="NCBI Taxonomy" id="2995305"/>
    <lineage>
        <taxon>Bacteria</taxon>
        <taxon>Pseudomonadati</taxon>
        <taxon>Myxococcota</taxon>
        <taxon>Polyangia</taxon>
        <taxon>Nannocystales</taxon>
        <taxon>Nannocystaceae</taxon>
        <taxon>Nannocystis</taxon>
    </lineage>
</organism>
<comment type="caution">
    <text evidence="7">The sequence shown here is derived from an EMBL/GenBank/DDBJ whole genome shotgun (WGS) entry which is preliminary data.</text>
</comment>
<evidence type="ECO:0000259" key="6">
    <source>
        <dbReference type="PROSITE" id="PS51007"/>
    </source>
</evidence>
<name>A0ABT5AYB5_9BACT</name>